<gene>
    <name evidence="5" type="ORF">Pme01_24860</name>
</gene>
<feature type="domain" description="CdaR GGDEF-like" evidence="4">
    <location>
        <begin position="191"/>
        <end position="298"/>
    </location>
</feature>
<dbReference type="InterPro" id="IPR042070">
    <property type="entry name" value="PucR_C-HTH_sf"/>
</dbReference>
<dbReference type="InterPro" id="IPR051448">
    <property type="entry name" value="CdaR-like_regulators"/>
</dbReference>
<comment type="caution">
    <text evidence="5">The sequence shown here is derived from an EMBL/GenBank/DDBJ whole genome shotgun (WGS) entry which is preliminary data.</text>
</comment>
<dbReference type="InterPro" id="IPR025736">
    <property type="entry name" value="PucR_C-HTH_dom"/>
</dbReference>
<dbReference type="Gene3D" id="1.10.10.2840">
    <property type="entry name" value="PucR C-terminal helix-turn-helix domain"/>
    <property type="match status" value="1"/>
</dbReference>
<name>A0A8J3TDM4_9ACTN</name>
<proteinExistence type="inferred from homology"/>
<dbReference type="Proteomes" id="UP000599074">
    <property type="component" value="Unassembled WGS sequence"/>
</dbReference>
<organism evidence="5 6">
    <name type="scientific">Planosporangium mesophilum</name>
    <dbReference type="NCBI Taxonomy" id="689768"/>
    <lineage>
        <taxon>Bacteria</taxon>
        <taxon>Bacillati</taxon>
        <taxon>Actinomycetota</taxon>
        <taxon>Actinomycetes</taxon>
        <taxon>Micromonosporales</taxon>
        <taxon>Micromonosporaceae</taxon>
        <taxon>Planosporangium</taxon>
    </lineage>
</organism>
<dbReference type="InterPro" id="IPR041522">
    <property type="entry name" value="CdaR_GGDEF"/>
</dbReference>
<dbReference type="PANTHER" id="PTHR33744:SF1">
    <property type="entry name" value="DNA-BINDING TRANSCRIPTIONAL ACTIVATOR ADER"/>
    <property type="match status" value="1"/>
</dbReference>
<dbReference type="PANTHER" id="PTHR33744">
    <property type="entry name" value="CARBOHYDRATE DIACID REGULATOR"/>
    <property type="match status" value="1"/>
</dbReference>
<evidence type="ECO:0000256" key="1">
    <source>
        <dbReference type="ARBA" id="ARBA00006754"/>
    </source>
</evidence>
<evidence type="ECO:0000313" key="5">
    <source>
        <dbReference type="EMBL" id="GII22889.1"/>
    </source>
</evidence>
<dbReference type="AlphaFoldDB" id="A0A8J3TDM4"/>
<keyword evidence="6" id="KW-1185">Reference proteome</keyword>
<evidence type="ECO:0000259" key="4">
    <source>
        <dbReference type="Pfam" id="PF17853"/>
    </source>
</evidence>
<dbReference type="Pfam" id="PF14361">
    <property type="entry name" value="RsbRD_N"/>
    <property type="match status" value="1"/>
</dbReference>
<evidence type="ECO:0000259" key="2">
    <source>
        <dbReference type="Pfam" id="PF13556"/>
    </source>
</evidence>
<feature type="domain" description="PucR C-terminal helix-turn-helix" evidence="2">
    <location>
        <begin position="348"/>
        <end position="406"/>
    </location>
</feature>
<accession>A0A8J3TDM4</accession>
<evidence type="ECO:0000259" key="3">
    <source>
        <dbReference type="Pfam" id="PF14361"/>
    </source>
</evidence>
<dbReference type="Pfam" id="PF13556">
    <property type="entry name" value="HTH_30"/>
    <property type="match status" value="1"/>
</dbReference>
<dbReference type="EMBL" id="BOON01000022">
    <property type="protein sequence ID" value="GII22889.1"/>
    <property type="molecule type" value="Genomic_DNA"/>
</dbReference>
<sequence>MSEVERRDGARTAESLAASVLLRVPAVTDRLVRTIYEQNPGYLEVNSVPADDLWQSCHDNITRVLQLVAGMEHRPDRSAVDDYFHIDDYFDAAYATGRRRAEQRMPLDDVLRSFRLGGRLVWEALIDEAREQGMVDMDALLDVAGKVWEVVDSTSSRVAVAYHSAERHLVRADEQRRAALWEGLLHGRAKDLAFAYEAARTLGVPVDGRYAVVAVEVQDEDDRAATLLERRLAGARVDSVWQLRAHTLVGLLALGTVALDVVLGVLRGAVRTPAGLSGVVSRLSDVDVAYRQATLARRTLPADRVEVASLAERLPEALLLSSPELARQLVELWLAPLMTLPAAERQLLLDTLEMWVAAAGSIRRTAELAHCHRNTVLNRLHRIHQITGRDLTAAAFQVELGLALRAARLFPPTPHG</sequence>
<comment type="similarity">
    <text evidence="1">Belongs to the CdaR family.</text>
</comment>
<reference evidence="5" key="1">
    <citation type="submission" date="2021-01" db="EMBL/GenBank/DDBJ databases">
        <title>Whole genome shotgun sequence of Planosporangium mesophilum NBRC 109066.</title>
        <authorList>
            <person name="Komaki H."/>
            <person name="Tamura T."/>
        </authorList>
    </citation>
    <scope>NUCLEOTIDE SEQUENCE</scope>
    <source>
        <strain evidence="5">NBRC 109066</strain>
    </source>
</reference>
<dbReference type="InterPro" id="IPR025751">
    <property type="entry name" value="RsbRD_N_dom"/>
</dbReference>
<feature type="domain" description="RsbT co-antagonist protein RsbRD N-terminal" evidence="3">
    <location>
        <begin position="25"/>
        <end position="177"/>
    </location>
</feature>
<evidence type="ECO:0000313" key="6">
    <source>
        <dbReference type="Proteomes" id="UP000599074"/>
    </source>
</evidence>
<protein>
    <submittedName>
        <fullName evidence="5">PucR family transcriptional regulator</fullName>
    </submittedName>
</protein>
<dbReference type="Pfam" id="PF17853">
    <property type="entry name" value="GGDEF_2"/>
    <property type="match status" value="1"/>
</dbReference>